<keyword evidence="2" id="KW-1185">Reference proteome</keyword>
<reference evidence="1" key="1">
    <citation type="submission" date="2022-06" db="EMBL/GenBank/DDBJ databases">
        <title>Aquibacillus sp. a new bacterium isolated from soil saline samples.</title>
        <authorList>
            <person name="Galisteo C."/>
            <person name="De La Haba R."/>
            <person name="Sanchez-Porro C."/>
            <person name="Ventosa A."/>
        </authorList>
    </citation>
    <scope>NUCLEOTIDE SEQUENCE</scope>
    <source>
        <strain evidence="1">3ASR75-54</strain>
    </source>
</reference>
<comment type="caution">
    <text evidence="1">The sequence shown here is derived from an EMBL/GenBank/DDBJ whole genome shotgun (WGS) entry which is preliminary data.</text>
</comment>
<sequence>MKNRNPGVMGFLSIFAETGAIPIRYQVLHVDNCPSIVPGTVSLRFPWFYHSHSRL</sequence>
<dbReference type="Proteomes" id="UP001145069">
    <property type="component" value="Unassembled WGS sequence"/>
</dbReference>
<protein>
    <submittedName>
        <fullName evidence="1">Uncharacterized protein</fullName>
    </submittedName>
</protein>
<evidence type="ECO:0000313" key="2">
    <source>
        <dbReference type="Proteomes" id="UP001145069"/>
    </source>
</evidence>
<dbReference type="EMBL" id="JAMQKC010000061">
    <property type="protein sequence ID" value="MDC3418757.1"/>
    <property type="molecule type" value="Genomic_DNA"/>
</dbReference>
<name>A0A9X3WFB1_9BACI</name>
<proteinExistence type="predicted"/>
<evidence type="ECO:0000313" key="1">
    <source>
        <dbReference type="EMBL" id="MDC3418757.1"/>
    </source>
</evidence>
<accession>A0A9X3WFB1</accession>
<organism evidence="1 2">
    <name type="scientific">Aquibacillus salsiterrae</name>
    <dbReference type="NCBI Taxonomy" id="2950439"/>
    <lineage>
        <taxon>Bacteria</taxon>
        <taxon>Bacillati</taxon>
        <taxon>Bacillota</taxon>
        <taxon>Bacilli</taxon>
        <taxon>Bacillales</taxon>
        <taxon>Bacillaceae</taxon>
        <taxon>Aquibacillus</taxon>
    </lineage>
</organism>
<gene>
    <name evidence="1" type="ORF">NC799_18250</name>
</gene>
<dbReference type="AlphaFoldDB" id="A0A9X3WFB1"/>